<dbReference type="EMBL" id="KN834894">
    <property type="protein sequence ID" value="KIK50585.1"/>
    <property type="molecule type" value="Genomic_DNA"/>
</dbReference>
<feature type="region of interest" description="Disordered" evidence="1">
    <location>
        <begin position="1"/>
        <end position="47"/>
    </location>
</feature>
<sequence length="328" mass="34924">MTKLVKPHPPSLETTKPVSFPYSSDGESEESADEKRPRKSSLLKVTTQATKVAKRLNLLKRSVSFHAHRSPSHDVDGSKPEPSPPPPSLPKHFLSPHRHRRVSLPSLPAFLHRRGPSSRRSSSLELDSDVPSVPSALSPIPSAPPSAVEAASEEGGGGRAAEVKAIDWIFRLEDSMPEPSACPARLSQDSLGSLGNLTSAAGQPDNNSDTSEAVIPAQTSDFVPSFASPVPSLVPCSSTSSSSSSSHSPDLDYNYMDDIDDFYPSSSSHSEISEDGSCSSSSDDSACPSGSVLIASHWSFLATSSIRGLHRPIPLGFYLTWWLGLSKA</sequence>
<dbReference type="HOGENOM" id="CLU_847455_0_0_1"/>
<evidence type="ECO:0000313" key="2">
    <source>
        <dbReference type="EMBL" id="KIK50585.1"/>
    </source>
</evidence>
<accession>A0A0D0AK75</accession>
<keyword evidence="3" id="KW-1185">Reference proteome</keyword>
<proteinExistence type="predicted"/>
<feature type="compositionally biased region" description="Low complexity" evidence="1">
    <location>
        <begin position="262"/>
        <end position="283"/>
    </location>
</feature>
<feature type="region of interest" description="Disordered" evidence="1">
    <location>
        <begin position="61"/>
        <end position="159"/>
    </location>
</feature>
<gene>
    <name evidence="2" type="ORF">GYMLUDRAFT_51095</name>
</gene>
<reference evidence="2 3" key="1">
    <citation type="submission" date="2014-04" db="EMBL/GenBank/DDBJ databases">
        <title>Evolutionary Origins and Diversification of the Mycorrhizal Mutualists.</title>
        <authorList>
            <consortium name="DOE Joint Genome Institute"/>
            <consortium name="Mycorrhizal Genomics Consortium"/>
            <person name="Kohler A."/>
            <person name="Kuo A."/>
            <person name="Nagy L.G."/>
            <person name="Floudas D."/>
            <person name="Copeland A."/>
            <person name="Barry K.W."/>
            <person name="Cichocki N."/>
            <person name="Veneault-Fourrey C."/>
            <person name="LaButti K."/>
            <person name="Lindquist E.A."/>
            <person name="Lipzen A."/>
            <person name="Lundell T."/>
            <person name="Morin E."/>
            <person name="Murat C."/>
            <person name="Riley R."/>
            <person name="Ohm R."/>
            <person name="Sun H."/>
            <person name="Tunlid A."/>
            <person name="Henrissat B."/>
            <person name="Grigoriev I.V."/>
            <person name="Hibbett D.S."/>
            <person name="Martin F."/>
        </authorList>
    </citation>
    <scope>NUCLEOTIDE SEQUENCE [LARGE SCALE GENOMIC DNA]</scope>
    <source>
        <strain evidence="2 3">FD-317 M1</strain>
    </source>
</reference>
<feature type="region of interest" description="Disordered" evidence="1">
    <location>
        <begin position="237"/>
        <end position="283"/>
    </location>
</feature>
<evidence type="ECO:0000313" key="3">
    <source>
        <dbReference type="Proteomes" id="UP000053593"/>
    </source>
</evidence>
<feature type="compositionally biased region" description="Low complexity" evidence="1">
    <location>
        <begin position="237"/>
        <end position="254"/>
    </location>
</feature>
<evidence type="ECO:0000256" key="1">
    <source>
        <dbReference type="SAM" id="MobiDB-lite"/>
    </source>
</evidence>
<feature type="compositionally biased region" description="Polar residues" evidence="1">
    <location>
        <begin position="187"/>
        <end position="212"/>
    </location>
</feature>
<dbReference type="AlphaFoldDB" id="A0A0D0AK75"/>
<dbReference type="Proteomes" id="UP000053593">
    <property type="component" value="Unassembled WGS sequence"/>
</dbReference>
<feature type="region of interest" description="Disordered" evidence="1">
    <location>
        <begin position="178"/>
        <end position="212"/>
    </location>
</feature>
<name>A0A0D0AK75_9AGAR</name>
<protein>
    <submittedName>
        <fullName evidence="2">Uncharacterized protein</fullName>
    </submittedName>
</protein>
<feature type="compositionally biased region" description="Low complexity" evidence="1">
    <location>
        <begin position="130"/>
        <end position="150"/>
    </location>
</feature>
<organism evidence="2 3">
    <name type="scientific">Collybiopsis luxurians FD-317 M1</name>
    <dbReference type="NCBI Taxonomy" id="944289"/>
    <lineage>
        <taxon>Eukaryota</taxon>
        <taxon>Fungi</taxon>
        <taxon>Dikarya</taxon>
        <taxon>Basidiomycota</taxon>
        <taxon>Agaricomycotina</taxon>
        <taxon>Agaricomycetes</taxon>
        <taxon>Agaricomycetidae</taxon>
        <taxon>Agaricales</taxon>
        <taxon>Marasmiineae</taxon>
        <taxon>Omphalotaceae</taxon>
        <taxon>Collybiopsis</taxon>
        <taxon>Collybiopsis luxurians</taxon>
    </lineage>
</organism>